<feature type="region of interest" description="Disordered" evidence="1">
    <location>
        <begin position="433"/>
        <end position="477"/>
    </location>
</feature>
<organism evidence="2 3">
    <name type="scientific">Solanum commersonii</name>
    <name type="common">Commerson's wild potato</name>
    <name type="synonym">Commerson's nightshade</name>
    <dbReference type="NCBI Taxonomy" id="4109"/>
    <lineage>
        <taxon>Eukaryota</taxon>
        <taxon>Viridiplantae</taxon>
        <taxon>Streptophyta</taxon>
        <taxon>Embryophyta</taxon>
        <taxon>Tracheophyta</taxon>
        <taxon>Spermatophyta</taxon>
        <taxon>Magnoliopsida</taxon>
        <taxon>eudicotyledons</taxon>
        <taxon>Gunneridae</taxon>
        <taxon>Pentapetalae</taxon>
        <taxon>asterids</taxon>
        <taxon>lamiids</taxon>
        <taxon>Solanales</taxon>
        <taxon>Solanaceae</taxon>
        <taxon>Solanoideae</taxon>
        <taxon>Solaneae</taxon>
        <taxon>Solanum</taxon>
    </lineage>
</organism>
<dbReference type="InterPro" id="IPR013083">
    <property type="entry name" value="Znf_RING/FYVE/PHD"/>
</dbReference>
<dbReference type="Pfam" id="PF07800">
    <property type="entry name" value="DUF1644"/>
    <property type="match status" value="1"/>
</dbReference>
<dbReference type="PANTHER" id="PTHR31197:SF27">
    <property type="match status" value="1"/>
</dbReference>
<protein>
    <submittedName>
        <fullName evidence="2">Uncharacterized protein</fullName>
    </submittedName>
</protein>
<dbReference type="InterPro" id="IPR012866">
    <property type="entry name" value="DUF1644"/>
</dbReference>
<accession>A0A9J5WBC3</accession>
<evidence type="ECO:0000313" key="2">
    <source>
        <dbReference type="EMBL" id="KAG5572588.1"/>
    </source>
</evidence>
<evidence type="ECO:0000313" key="3">
    <source>
        <dbReference type="Proteomes" id="UP000824120"/>
    </source>
</evidence>
<dbReference type="Gene3D" id="3.30.40.10">
    <property type="entry name" value="Zinc/RING finger domain, C3HC4 (zinc finger)"/>
    <property type="match status" value="1"/>
</dbReference>
<name>A0A9J5WBC3_SOLCO</name>
<gene>
    <name evidence="2" type="ORF">H5410_062354</name>
</gene>
<sequence>DRNVRGGVRLLDFVRAFVVLVANSCFLKEEHLIDYPLIWRGDRGRWEDCMVIPSKNLTTQYRLLVMDLKIKRTKKKKVRNERSRIKWGNLTMTNAQEMLVRHRGGCGSYMLLNPRMQLVHKKKREKLLQILLVMGYSNEYSVEPVSFCDSRTSPYSCSSENSDLDSKKSLPSVVNEREWEEAKCPICLEHPHNAVLLLCSSRDKGCQPYMCDTSHRHSNCFDQFRKSSAVGAQQGEGNVSGAVFRGESWGQALSGASRSHVQKQPDLTCPLCRGHVEGWIVVKAARNFMNSKTRSCALEACNFSGNYAELRNHARQEHPLERPSEVDPMRQSNWTRLGLQREFEDANAYQTHFEDANAYQTHSVDDFLADLPLDLPLDTGLFDLLDSHYPEAEAGLDEMIDMSLDIELEFFFSFLSESPLVPSVWDWSPSYAGGRSTNRSESGARPQNRRSRRPASDSDNNEQRPTSSRNTNLLPGH</sequence>
<reference evidence="2 3" key="1">
    <citation type="submission" date="2020-09" db="EMBL/GenBank/DDBJ databases">
        <title>De no assembly of potato wild relative species, Solanum commersonii.</title>
        <authorList>
            <person name="Cho K."/>
        </authorList>
    </citation>
    <scope>NUCLEOTIDE SEQUENCE [LARGE SCALE GENOMIC DNA]</scope>
    <source>
        <strain evidence="2">LZ3.2</strain>
        <tissue evidence="2">Leaf</tissue>
    </source>
</reference>
<proteinExistence type="predicted"/>
<feature type="compositionally biased region" description="Polar residues" evidence="1">
    <location>
        <begin position="463"/>
        <end position="477"/>
    </location>
</feature>
<dbReference type="OrthoDB" id="1921166at2759"/>
<evidence type="ECO:0000256" key="1">
    <source>
        <dbReference type="SAM" id="MobiDB-lite"/>
    </source>
</evidence>
<dbReference type="EMBL" id="JACXVP010000012">
    <property type="protein sequence ID" value="KAG5572588.1"/>
    <property type="molecule type" value="Genomic_DNA"/>
</dbReference>
<keyword evidence="3" id="KW-1185">Reference proteome</keyword>
<comment type="caution">
    <text evidence="2">The sequence shown here is derived from an EMBL/GenBank/DDBJ whole genome shotgun (WGS) entry which is preliminary data.</text>
</comment>
<dbReference type="Proteomes" id="UP000824120">
    <property type="component" value="Chromosome 12"/>
</dbReference>
<dbReference type="PANTHER" id="PTHR31197">
    <property type="entry name" value="OS01G0612600 PROTEIN"/>
    <property type="match status" value="1"/>
</dbReference>
<dbReference type="AlphaFoldDB" id="A0A9J5WBC3"/>
<feature type="non-terminal residue" evidence="2">
    <location>
        <position position="1"/>
    </location>
</feature>